<name>A0A3S9HB98_9LACT</name>
<keyword evidence="1" id="KW-0472">Membrane</keyword>
<keyword evidence="1" id="KW-1133">Transmembrane helix</keyword>
<reference evidence="3" key="1">
    <citation type="submission" date="2018-12" db="EMBL/GenBank/DDBJ databases">
        <title>Complete genome sequencing of Jeotgalibaca sp. H21T32.</title>
        <authorList>
            <person name="Bae J.-W."/>
            <person name="Lee S.-Y."/>
        </authorList>
    </citation>
    <scope>NUCLEOTIDE SEQUENCE [LARGE SCALE GENOMIC DNA]</scope>
    <source>
        <strain evidence="3">H21T32</strain>
    </source>
</reference>
<evidence type="ECO:0008006" key="4">
    <source>
        <dbReference type="Google" id="ProtNLM"/>
    </source>
</evidence>
<evidence type="ECO:0000313" key="2">
    <source>
        <dbReference type="EMBL" id="AZP04652.1"/>
    </source>
</evidence>
<dbReference type="EMBL" id="CP034465">
    <property type="protein sequence ID" value="AZP04652.1"/>
    <property type="molecule type" value="Genomic_DNA"/>
</dbReference>
<evidence type="ECO:0000313" key="3">
    <source>
        <dbReference type="Proteomes" id="UP000273326"/>
    </source>
</evidence>
<protein>
    <recommendedName>
        <fullName evidence="4">Zn-finger containing protein</fullName>
    </recommendedName>
</protein>
<dbReference type="Gene3D" id="2.20.28.30">
    <property type="entry name" value="RNA polymerase ii, chain L"/>
    <property type="match status" value="1"/>
</dbReference>
<dbReference type="OrthoDB" id="3174166at2"/>
<organism evidence="2 3">
    <name type="scientific">Jeotgalibaca ciconiae</name>
    <dbReference type="NCBI Taxonomy" id="2496265"/>
    <lineage>
        <taxon>Bacteria</taxon>
        <taxon>Bacillati</taxon>
        <taxon>Bacillota</taxon>
        <taxon>Bacilli</taxon>
        <taxon>Lactobacillales</taxon>
        <taxon>Carnobacteriaceae</taxon>
        <taxon>Jeotgalibaca</taxon>
    </lineage>
</organism>
<dbReference type="RefSeq" id="WP_126110272.1">
    <property type="nucleotide sequence ID" value="NZ_CP034465.1"/>
</dbReference>
<proteinExistence type="predicted"/>
<dbReference type="KEGG" id="jeh:EJN90_08400"/>
<feature type="transmembrane region" description="Helical" evidence="1">
    <location>
        <begin position="21"/>
        <end position="38"/>
    </location>
</feature>
<keyword evidence="1" id="KW-0812">Transmembrane</keyword>
<accession>A0A3S9HB98</accession>
<gene>
    <name evidence="2" type="ORF">EJN90_08400</name>
</gene>
<evidence type="ECO:0000256" key="1">
    <source>
        <dbReference type="SAM" id="Phobius"/>
    </source>
</evidence>
<dbReference type="AlphaFoldDB" id="A0A3S9HB98"/>
<dbReference type="Proteomes" id="UP000273326">
    <property type="component" value="Chromosome"/>
</dbReference>
<feature type="transmembrane region" description="Helical" evidence="1">
    <location>
        <begin position="44"/>
        <end position="61"/>
    </location>
</feature>
<keyword evidence="3" id="KW-1185">Reference proteome</keyword>
<sequence>MNKFFQWIGNIMKQSNRPDDLSRFLLKAGVIIGVLGVVFSNKLLLWLGFSAIIILYIRIFSKDKQRYYQENQTYLKFKNRFLKFFQKKTQTIQNKKNTLKQKKTHRFYKCPECGQKVRIPKGRGKVTITCPSCGNKFVKKS</sequence>